<name>A0AAX4HN35_9BACT</name>
<organism evidence="5 6">
    <name type="scientific">Peredibacter starrii</name>
    <dbReference type="NCBI Taxonomy" id="28202"/>
    <lineage>
        <taxon>Bacteria</taxon>
        <taxon>Pseudomonadati</taxon>
        <taxon>Bdellovibrionota</taxon>
        <taxon>Bacteriovoracia</taxon>
        <taxon>Bacteriovoracales</taxon>
        <taxon>Bacteriovoracaceae</taxon>
        <taxon>Peredibacter</taxon>
    </lineage>
</organism>
<accession>A0AAX4HN35</accession>
<evidence type="ECO:0000256" key="2">
    <source>
        <dbReference type="PROSITE-ProRule" id="PRU01161"/>
    </source>
</evidence>
<feature type="short sequence motif" description="GXSXG" evidence="2">
    <location>
        <begin position="59"/>
        <end position="63"/>
    </location>
</feature>
<keyword evidence="2" id="KW-0378">Hydrolase</keyword>
<feature type="active site" description="Nucleophile" evidence="2">
    <location>
        <position position="61"/>
    </location>
</feature>
<dbReference type="InterPro" id="IPR016035">
    <property type="entry name" value="Acyl_Trfase/lysoPLipase"/>
</dbReference>
<comment type="caution">
    <text evidence="2">Lacks conserved residue(s) required for the propagation of feature annotation.</text>
</comment>
<dbReference type="PROSITE" id="PS51635">
    <property type="entry name" value="PNPLA"/>
    <property type="match status" value="1"/>
</dbReference>
<reference evidence="5 6" key="1">
    <citation type="submission" date="2023-11" db="EMBL/GenBank/DDBJ databases">
        <title>Peredibacter starrii A3.12.</title>
        <authorList>
            <person name="Mitchell R.J."/>
        </authorList>
    </citation>
    <scope>NUCLEOTIDE SEQUENCE [LARGE SCALE GENOMIC DNA]</scope>
    <source>
        <strain evidence="5 6">A3.12</strain>
    </source>
</reference>
<keyword evidence="1 2" id="KW-0443">Lipid metabolism</keyword>
<proteinExistence type="predicted"/>
<dbReference type="GO" id="GO:0016787">
    <property type="term" value="F:hydrolase activity"/>
    <property type="evidence" value="ECO:0007669"/>
    <property type="project" value="UniProtKB-UniRule"/>
</dbReference>
<dbReference type="Gene3D" id="3.40.1090.10">
    <property type="entry name" value="Cytosolic phospholipase A2 catalytic domain"/>
    <property type="match status" value="2"/>
</dbReference>
<dbReference type="Pfam" id="PF01734">
    <property type="entry name" value="Patatin"/>
    <property type="match status" value="1"/>
</dbReference>
<feature type="chain" id="PRO_5043813975" evidence="3">
    <location>
        <begin position="18"/>
        <end position="661"/>
    </location>
</feature>
<feature type="active site" description="Proton acceptor" evidence="2">
    <location>
        <position position="253"/>
    </location>
</feature>
<dbReference type="AlphaFoldDB" id="A0AAX4HN35"/>
<sequence>MKCLILLALIFSFSIRAEEKLAFTLSGGVSLGSYEAGVFYQLLQKDKASLTRNTKVVFGASAGSINGLFGILDMCGFRDTDREKSLLWKMWIPIGLDQLESKDEKVFSLLERKAIKPLFAETRERWREGLREECDIIFGAAVTRRTPLVEEFKPGLEIVRQPEFFMVRIKGRGKGQYPFVENYQTEGLQQFRTYLPLGASPQSDINILLDLIQASSAFPGAFTPYPVEFCLLRPGEVFKKCDSSNTQTELFIDGGIYHNGPVGYAYEVLDKLTPGKEYTVYYLNASAPLVSKKNVEQVKRKDEGVIQDFYHLLVDFTVQARKFELSKSLEAKPGLGKHIKTNPKNYPLVSEPLYAFLGFVEEDFRISDFYLGMNDADSINPGKVDTEDQAFQCFKRHLHKEQECKLSSNLKILSDLAVYRKNTPITDKPDFDVVFDYLENHDFEFKDLGLDKDQSHYGKVYLKERLNKMLNTLVRKQPEAQHQKLTFITRPALNFLRYTPPKDYWSALYASSPEVGYSRVIPTDSFRTASYRHTYHLMFNGMSSFFNRAQDIWAVTPLVGIEYEPVNLNTAVIQWHIGSRLGYILADRDNLGTKPCDADLAEVSSAACSGVTVQLTAAVSFFELVRLQVLYVPLVVDQLAFNPSPELMLQIGFQFDGSMLK</sequence>
<dbReference type="KEGG" id="psti:SOO65_18210"/>
<evidence type="ECO:0000256" key="1">
    <source>
        <dbReference type="ARBA" id="ARBA00023098"/>
    </source>
</evidence>
<dbReference type="SUPFAM" id="SSF52151">
    <property type="entry name" value="FabD/lysophospholipase-like"/>
    <property type="match status" value="1"/>
</dbReference>
<feature type="signal peptide" evidence="3">
    <location>
        <begin position="1"/>
        <end position="17"/>
    </location>
</feature>
<evidence type="ECO:0000313" key="5">
    <source>
        <dbReference type="EMBL" id="WPU64631.1"/>
    </source>
</evidence>
<dbReference type="Proteomes" id="UP001324634">
    <property type="component" value="Chromosome"/>
</dbReference>
<evidence type="ECO:0000259" key="4">
    <source>
        <dbReference type="PROSITE" id="PS51635"/>
    </source>
</evidence>
<keyword evidence="3" id="KW-0732">Signal</keyword>
<dbReference type="EMBL" id="CP139487">
    <property type="protein sequence ID" value="WPU64631.1"/>
    <property type="molecule type" value="Genomic_DNA"/>
</dbReference>
<protein>
    <submittedName>
        <fullName evidence="5">Patatin-like phospholipase family protein</fullName>
    </submittedName>
</protein>
<evidence type="ECO:0000313" key="6">
    <source>
        <dbReference type="Proteomes" id="UP001324634"/>
    </source>
</evidence>
<dbReference type="InterPro" id="IPR002641">
    <property type="entry name" value="PNPLA_dom"/>
</dbReference>
<gene>
    <name evidence="5" type="ORF">SOO65_18210</name>
</gene>
<feature type="short sequence motif" description="DGA/G" evidence="2">
    <location>
        <begin position="253"/>
        <end position="255"/>
    </location>
</feature>
<feature type="domain" description="PNPLA" evidence="4">
    <location>
        <begin position="23"/>
        <end position="266"/>
    </location>
</feature>
<evidence type="ECO:0000256" key="3">
    <source>
        <dbReference type="SAM" id="SignalP"/>
    </source>
</evidence>
<dbReference type="GO" id="GO:0016042">
    <property type="term" value="P:lipid catabolic process"/>
    <property type="evidence" value="ECO:0007669"/>
    <property type="project" value="UniProtKB-UniRule"/>
</dbReference>
<dbReference type="RefSeq" id="WP_321393773.1">
    <property type="nucleotide sequence ID" value="NZ_CP139487.1"/>
</dbReference>
<keyword evidence="2" id="KW-0442">Lipid degradation</keyword>
<keyword evidence="6" id="KW-1185">Reference proteome</keyword>